<dbReference type="EMBL" id="VSSQ01090594">
    <property type="protein sequence ID" value="MPN36451.1"/>
    <property type="molecule type" value="Genomic_DNA"/>
</dbReference>
<comment type="caution">
    <text evidence="1">The sequence shown here is derived from an EMBL/GenBank/DDBJ whole genome shotgun (WGS) entry which is preliminary data.</text>
</comment>
<dbReference type="AlphaFoldDB" id="A0A645HBN3"/>
<protein>
    <submittedName>
        <fullName evidence="1">Uncharacterized protein</fullName>
    </submittedName>
</protein>
<gene>
    <name evidence="1" type="ORF">SDC9_183960</name>
</gene>
<evidence type="ECO:0000313" key="1">
    <source>
        <dbReference type="EMBL" id="MPN36451.1"/>
    </source>
</evidence>
<name>A0A645HBN3_9ZZZZ</name>
<proteinExistence type="predicted"/>
<accession>A0A645HBN3</accession>
<organism evidence="1">
    <name type="scientific">bioreactor metagenome</name>
    <dbReference type="NCBI Taxonomy" id="1076179"/>
    <lineage>
        <taxon>unclassified sequences</taxon>
        <taxon>metagenomes</taxon>
        <taxon>ecological metagenomes</taxon>
    </lineage>
</organism>
<reference evidence="1" key="1">
    <citation type="submission" date="2019-08" db="EMBL/GenBank/DDBJ databases">
        <authorList>
            <person name="Kucharzyk K."/>
            <person name="Murdoch R.W."/>
            <person name="Higgins S."/>
            <person name="Loffler F."/>
        </authorList>
    </citation>
    <scope>NUCLEOTIDE SEQUENCE</scope>
</reference>
<sequence>MQQDIDTYRMNLILQLREYENKQVVLETEQIRFGAGVSDASMLRQKELDVMQAAFTALGTLRELEYLYVRMQLSGLLS</sequence>